<feature type="compositionally biased region" description="Basic residues" evidence="1">
    <location>
        <begin position="226"/>
        <end position="240"/>
    </location>
</feature>
<dbReference type="AlphaFoldDB" id="A0A3Q0RU75"/>
<evidence type="ECO:0000256" key="2">
    <source>
        <dbReference type="SAM" id="Phobius"/>
    </source>
</evidence>
<sequence length="240" mass="25763">MPGTNTGHLTQTTMSFARKLLCVPTAGDTCEMRHLVRLLTGPVHLIRDGASIQLHLHEVSLLLPQGQKQTNLCVANDTDDLAVFFHGSKVFLQLLLALLILPFLAVFGESLLLGLVPETTLTLVTHVLSEDSLEGPQTTGGVDVTNNADHNHGRRLHNGHCLNHFLLVHLSRSVHLTDDVSHAGLIAQEGSKMDGLAGVILGEALDLTAVTTAPLAGQEAQGSVSRSRKLTVGLRRKNKI</sequence>
<keyword evidence="2" id="KW-1133">Transmembrane helix</keyword>
<reference evidence="3" key="1">
    <citation type="submission" date="2025-08" db="UniProtKB">
        <authorList>
            <consortium name="Ensembl"/>
        </authorList>
    </citation>
    <scope>IDENTIFICATION</scope>
</reference>
<dbReference type="GeneTree" id="ENSGT01070000253855"/>
<protein>
    <submittedName>
        <fullName evidence="3">Uncharacterized protein</fullName>
    </submittedName>
</protein>
<keyword evidence="2" id="KW-0472">Membrane</keyword>
<organism evidence="3 4">
    <name type="scientific">Amphilophus citrinellus</name>
    <name type="common">Midas cichlid</name>
    <name type="synonym">Cichlasoma citrinellum</name>
    <dbReference type="NCBI Taxonomy" id="61819"/>
    <lineage>
        <taxon>Eukaryota</taxon>
        <taxon>Metazoa</taxon>
        <taxon>Chordata</taxon>
        <taxon>Craniata</taxon>
        <taxon>Vertebrata</taxon>
        <taxon>Euteleostomi</taxon>
        <taxon>Actinopterygii</taxon>
        <taxon>Neopterygii</taxon>
        <taxon>Teleostei</taxon>
        <taxon>Neoteleostei</taxon>
        <taxon>Acanthomorphata</taxon>
        <taxon>Ovalentaria</taxon>
        <taxon>Cichlomorphae</taxon>
        <taxon>Cichliformes</taxon>
        <taxon>Cichlidae</taxon>
        <taxon>New World cichlids</taxon>
        <taxon>Cichlasomatinae</taxon>
        <taxon>Heroini</taxon>
        <taxon>Amphilophus</taxon>
    </lineage>
</organism>
<evidence type="ECO:0000256" key="1">
    <source>
        <dbReference type="SAM" id="MobiDB-lite"/>
    </source>
</evidence>
<dbReference type="Proteomes" id="UP000261340">
    <property type="component" value="Unplaced"/>
</dbReference>
<keyword evidence="2" id="KW-0812">Transmembrane</keyword>
<proteinExistence type="predicted"/>
<dbReference type="OMA" id="TQTTMGF"/>
<dbReference type="Ensembl" id="ENSACIT00000014349.1">
    <property type="protein sequence ID" value="ENSACIP00000013972.1"/>
    <property type="gene ID" value="ENSACIG00000010871.1"/>
</dbReference>
<evidence type="ECO:0000313" key="4">
    <source>
        <dbReference type="Proteomes" id="UP000261340"/>
    </source>
</evidence>
<feature type="transmembrane region" description="Helical" evidence="2">
    <location>
        <begin position="94"/>
        <end position="116"/>
    </location>
</feature>
<evidence type="ECO:0000313" key="3">
    <source>
        <dbReference type="Ensembl" id="ENSACIP00000013972.1"/>
    </source>
</evidence>
<feature type="region of interest" description="Disordered" evidence="1">
    <location>
        <begin position="218"/>
        <end position="240"/>
    </location>
</feature>
<keyword evidence="4" id="KW-1185">Reference proteome</keyword>
<accession>A0A3Q0RU75</accession>
<name>A0A3Q0RU75_AMPCI</name>
<reference evidence="3" key="2">
    <citation type="submission" date="2025-09" db="UniProtKB">
        <authorList>
            <consortium name="Ensembl"/>
        </authorList>
    </citation>
    <scope>IDENTIFICATION</scope>
</reference>